<comment type="similarity">
    <text evidence="1 9">Belongs to the lysophospholipase family.</text>
</comment>
<evidence type="ECO:0000256" key="8">
    <source>
        <dbReference type="PROSITE-ProRule" id="PRU00555"/>
    </source>
</evidence>
<evidence type="ECO:0000256" key="10">
    <source>
        <dbReference type="SAM" id="MobiDB-lite"/>
    </source>
</evidence>
<dbReference type="GO" id="GO:0046475">
    <property type="term" value="P:glycerophospholipid catabolic process"/>
    <property type="evidence" value="ECO:0007669"/>
    <property type="project" value="TreeGrafter"/>
</dbReference>
<feature type="transmembrane region" description="Helical" evidence="11">
    <location>
        <begin position="240"/>
        <end position="264"/>
    </location>
</feature>
<keyword evidence="14" id="KW-1185">Reference proteome</keyword>
<feature type="region of interest" description="Disordered" evidence="10">
    <location>
        <begin position="399"/>
        <end position="434"/>
    </location>
</feature>
<dbReference type="Proteomes" id="UP000757232">
    <property type="component" value="Unassembled WGS sequence"/>
</dbReference>
<dbReference type="GO" id="GO:0004622">
    <property type="term" value="F:phosphatidylcholine lysophospholipase activity"/>
    <property type="evidence" value="ECO:0007669"/>
    <property type="project" value="UniProtKB-EC"/>
</dbReference>
<keyword evidence="4 8" id="KW-0378">Hydrolase</keyword>
<dbReference type="AlphaFoldDB" id="A0A9Q5HW53"/>
<dbReference type="SMART" id="SM00022">
    <property type="entry name" value="PLAc"/>
    <property type="match status" value="1"/>
</dbReference>
<dbReference type="PANTHER" id="PTHR10728">
    <property type="entry name" value="CYTOSOLIC PHOSPHOLIPASE A2"/>
    <property type="match status" value="1"/>
</dbReference>
<keyword evidence="11" id="KW-1133">Transmembrane helix</keyword>
<dbReference type="OrthoDB" id="4084751at2759"/>
<dbReference type="Pfam" id="PF01735">
    <property type="entry name" value="PLA2_B"/>
    <property type="match status" value="1"/>
</dbReference>
<keyword evidence="6 8" id="KW-0443">Lipid metabolism</keyword>
<evidence type="ECO:0000256" key="11">
    <source>
        <dbReference type="SAM" id="Phobius"/>
    </source>
</evidence>
<dbReference type="EMBL" id="LNZH02000198">
    <property type="protein sequence ID" value="OCB86887.1"/>
    <property type="molecule type" value="Genomic_DNA"/>
</dbReference>
<accession>A0A9Q5HW53</accession>
<dbReference type="GO" id="GO:0005829">
    <property type="term" value="C:cytosol"/>
    <property type="evidence" value="ECO:0007669"/>
    <property type="project" value="TreeGrafter"/>
</dbReference>
<comment type="catalytic activity">
    <reaction evidence="9">
        <text>a 1-acyl-sn-glycero-3-phosphocholine + H2O = sn-glycerol 3-phosphocholine + a fatty acid + H(+)</text>
        <dbReference type="Rhea" id="RHEA:15177"/>
        <dbReference type="ChEBI" id="CHEBI:15377"/>
        <dbReference type="ChEBI" id="CHEBI:15378"/>
        <dbReference type="ChEBI" id="CHEBI:16870"/>
        <dbReference type="ChEBI" id="CHEBI:28868"/>
        <dbReference type="ChEBI" id="CHEBI:58168"/>
        <dbReference type="EC" id="3.1.1.5"/>
    </reaction>
</comment>
<evidence type="ECO:0000256" key="6">
    <source>
        <dbReference type="ARBA" id="ARBA00023098"/>
    </source>
</evidence>
<dbReference type="InterPro" id="IPR002642">
    <property type="entry name" value="LysoPLipase_cat_dom"/>
</dbReference>
<evidence type="ECO:0000313" key="14">
    <source>
        <dbReference type="Proteomes" id="UP000757232"/>
    </source>
</evidence>
<keyword evidence="11" id="KW-0472">Membrane</keyword>
<reference evidence="13" key="1">
    <citation type="submission" date="2016-06" db="EMBL/GenBank/DDBJ databases">
        <title>Draft Genome sequence of the fungus Inonotus baumii.</title>
        <authorList>
            <person name="Zhu H."/>
            <person name="Lin W."/>
        </authorList>
    </citation>
    <scope>NUCLEOTIDE SEQUENCE</scope>
    <source>
        <strain evidence="13">821</strain>
    </source>
</reference>
<feature type="transmembrane region" description="Helical" evidence="11">
    <location>
        <begin position="1139"/>
        <end position="1160"/>
    </location>
</feature>
<evidence type="ECO:0000259" key="12">
    <source>
        <dbReference type="PROSITE" id="PS51210"/>
    </source>
</evidence>
<evidence type="ECO:0000256" key="9">
    <source>
        <dbReference type="RuleBase" id="RU362103"/>
    </source>
</evidence>
<evidence type="ECO:0000256" key="3">
    <source>
        <dbReference type="ARBA" id="ARBA00022729"/>
    </source>
</evidence>
<dbReference type="PROSITE" id="PS51210">
    <property type="entry name" value="PLA2C"/>
    <property type="match status" value="1"/>
</dbReference>
<dbReference type="EC" id="3.1.1.5" evidence="2 9"/>
<dbReference type="PANTHER" id="PTHR10728:SF33">
    <property type="entry name" value="LYSOPHOSPHOLIPASE 1-RELATED"/>
    <property type="match status" value="1"/>
</dbReference>
<name>A0A9Q5HW53_SANBA</name>
<keyword evidence="5 8" id="KW-0442">Lipid degradation</keyword>
<evidence type="ECO:0000256" key="2">
    <source>
        <dbReference type="ARBA" id="ARBA00013274"/>
    </source>
</evidence>
<dbReference type="GO" id="GO:0004623">
    <property type="term" value="F:phospholipase A2 activity"/>
    <property type="evidence" value="ECO:0007669"/>
    <property type="project" value="TreeGrafter"/>
</dbReference>
<gene>
    <name evidence="13" type="ORF">A7U60_g6060</name>
</gene>
<evidence type="ECO:0000256" key="1">
    <source>
        <dbReference type="ARBA" id="ARBA00008780"/>
    </source>
</evidence>
<feature type="region of interest" description="Disordered" evidence="10">
    <location>
        <begin position="202"/>
        <end position="221"/>
    </location>
</feature>
<feature type="domain" description="PLA2c" evidence="12">
    <location>
        <begin position="530"/>
        <end position="1104"/>
    </location>
</feature>
<dbReference type="InterPro" id="IPR016035">
    <property type="entry name" value="Acyl_Trfase/lysoPLipase"/>
</dbReference>
<protein>
    <recommendedName>
        <fullName evidence="2 9">Lysophospholipase</fullName>
        <ecNumber evidence="2 9">3.1.1.5</ecNumber>
    </recommendedName>
</protein>
<dbReference type="SUPFAM" id="SSF52151">
    <property type="entry name" value="FabD/lysophospholipase-like"/>
    <property type="match status" value="1"/>
</dbReference>
<keyword evidence="11" id="KW-0812">Transmembrane</keyword>
<organism evidence="13 14">
    <name type="scientific">Sanghuangporus baumii</name>
    <name type="common">Phellinus baumii</name>
    <dbReference type="NCBI Taxonomy" id="108892"/>
    <lineage>
        <taxon>Eukaryota</taxon>
        <taxon>Fungi</taxon>
        <taxon>Dikarya</taxon>
        <taxon>Basidiomycota</taxon>
        <taxon>Agaricomycotina</taxon>
        <taxon>Agaricomycetes</taxon>
        <taxon>Hymenochaetales</taxon>
        <taxon>Hymenochaetaceae</taxon>
        <taxon>Sanghuangporus</taxon>
    </lineage>
</organism>
<keyword evidence="3" id="KW-0732">Signal</keyword>
<comment type="caution">
    <text evidence="13">The sequence shown here is derived from an EMBL/GenBank/DDBJ whole genome shotgun (WGS) entry which is preliminary data.</text>
</comment>
<keyword evidence="7" id="KW-0325">Glycoprotein</keyword>
<evidence type="ECO:0000256" key="4">
    <source>
        <dbReference type="ARBA" id="ARBA00022801"/>
    </source>
</evidence>
<sequence>MEVSDWIDTIIFNERFDDPTILQRSHGIARPKQAIIKRFVFFTCLIARTDMHSNRDYSRATRYLIMTYEWRHHVSLFDPFSFSAACSTFTNYPYTRFLFTAGHHGVTQSGEISDFCSPLRGGFNSGIVAIFFYCAATSPSFHCANGMVGAINAEPDQYTSYSLAAKSVIVIPTQVTTTVLSGVGAVATAAPFTPTPSAILTSTAASSSDSDTPSLTATSSFSALPSETSASSSKPSSNNAAAIGGGIGGGVAICIIALLGFLLLRSRRNVITTSEPYRNEDEEKFDFGSNPATPPGLGGFGSRNMRQGDPLMGGASPPALQYSQSTPCRRPTNMEGGSVAPYARSTMYTHTSGPASELPLSGGLPGQEFGYPPPMHSGPNLSVHAIAKEVASLLGPQLRVANPQSPPSENQSGCTLPNPHDASIQENGLPRSPAPPQYEHRFNIAVCPAEVDATDGFAATLCCIHGCSHPDSAFIWVTSASCPSCSLTTTMTRCKDDWWRQLSILASLLFSVSAVDLGSPTEYAPQVNIPCPDAPLVRVFTPENQTLNALEQEYISNREATVIPDAWQDWIDDGSALGYNMSIFNNEYPRVGIAISGGGYRAAQLGAGVLLGYDARDELAKKSGTGGFLQVASYITGLSGGSWVTGSMFFNDWPKIPDLVFGNGGNLSGWILDLNLAAPYGTDLFDKDNQYFFGSILWSVVAKANKSLDTSLTDPWSRMISYHFLNGTSRDNFFTNGSSHGAGQLWSRIPEIPSFQQHLTPFPLIVVNSRPVGSNLTTVLTPEPIVYEVTPAEFGSWDPNLSAMVNLTYAGTHFSNGQPPNDTSCVTGFDQAGFVMGTSASLFNQILDFAHNELQDFSNNDASSLLYVLSRQLTEVRTRADDVANWPNPFQSLKPDTFEDSNSTWLDLIDGSSNLENVPLGALFVKARGLDVILGLDSSADDPTFRWPNGTSIIFSQRRITNLLSSSHQAFPPIPSSTSDFISTGVNQRITFFGCDPQNETVPEYPLLIYLPNNPPANGDDPVTNTNTFKIQYTEKHSKLFIDQARNLSFSGFNPNILGADPSFGTCFQCAAIDRARYKSNPVIPRSDICTNCFKQYCFNPDSPPSSSAIIDRKYTFVDPDPQGVNKVQSFFSRHKAPIIAGAVGLVVIIIASIFMIRSLKAKKEAKYKRLSVLANESDAPWKAYSERLGSFELSGREHK</sequence>
<dbReference type="Gene3D" id="3.40.1090.10">
    <property type="entry name" value="Cytosolic phospholipase A2 catalytic domain"/>
    <property type="match status" value="1"/>
</dbReference>
<evidence type="ECO:0000256" key="5">
    <source>
        <dbReference type="ARBA" id="ARBA00022963"/>
    </source>
</evidence>
<evidence type="ECO:0000313" key="13">
    <source>
        <dbReference type="EMBL" id="OCB86887.1"/>
    </source>
</evidence>
<proteinExistence type="inferred from homology"/>
<evidence type="ECO:0000256" key="7">
    <source>
        <dbReference type="ARBA" id="ARBA00023180"/>
    </source>
</evidence>